<keyword evidence="17" id="KW-1185">Reference proteome</keyword>
<dbReference type="Pfam" id="PF00593">
    <property type="entry name" value="TonB_dep_Rec_b-barrel"/>
    <property type="match status" value="1"/>
</dbReference>
<evidence type="ECO:0000256" key="7">
    <source>
        <dbReference type="ARBA" id="ARBA00023065"/>
    </source>
</evidence>
<dbReference type="AlphaFoldDB" id="A0A401J6U0"/>
<evidence type="ECO:0000256" key="2">
    <source>
        <dbReference type="ARBA" id="ARBA00022448"/>
    </source>
</evidence>
<evidence type="ECO:0000259" key="14">
    <source>
        <dbReference type="Pfam" id="PF00593"/>
    </source>
</evidence>
<feature type="domain" description="TonB-dependent receptor plug" evidence="15">
    <location>
        <begin position="132"/>
        <end position="240"/>
    </location>
</feature>
<comment type="similarity">
    <text evidence="11 12">Belongs to the TonB-dependent receptor family.</text>
</comment>
<feature type="domain" description="TonB-dependent receptor-like beta-barrel" evidence="14">
    <location>
        <begin position="315"/>
        <end position="737"/>
    </location>
</feature>
<protein>
    <recommendedName>
        <fullName evidence="18">Secretin/TonB short N-terminal domain-containing protein</fullName>
    </recommendedName>
</protein>
<keyword evidence="10 11" id="KW-0998">Cell outer membrane</keyword>
<reference evidence="16 17" key="1">
    <citation type="submission" date="2014-12" db="EMBL/GenBank/DDBJ databases">
        <title>Whole genome sequencing of Sphingobium xenophagum OW59.</title>
        <authorList>
            <person name="Ohta Y."/>
            <person name="Nishi S."/>
            <person name="Hatada Y."/>
        </authorList>
    </citation>
    <scope>NUCLEOTIDE SEQUENCE [LARGE SCALE GENOMIC DNA]</scope>
    <source>
        <strain evidence="16 17">OW59</strain>
    </source>
</reference>
<evidence type="ECO:0000256" key="5">
    <source>
        <dbReference type="ARBA" id="ARBA00022692"/>
    </source>
</evidence>
<keyword evidence="9 11" id="KW-0472">Membrane</keyword>
<keyword evidence="3 11" id="KW-1134">Transmembrane beta strand</keyword>
<comment type="caution">
    <text evidence="16">The sequence shown here is derived from an EMBL/GenBank/DDBJ whole genome shotgun (WGS) entry which is preliminary data.</text>
</comment>
<evidence type="ECO:0000256" key="1">
    <source>
        <dbReference type="ARBA" id="ARBA00004571"/>
    </source>
</evidence>
<organism evidence="16 17">
    <name type="scientific">Sphingobium xenophagum</name>
    <dbReference type="NCBI Taxonomy" id="121428"/>
    <lineage>
        <taxon>Bacteria</taxon>
        <taxon>Pseudomonadati</taxon>
        <taxon>Pseudomonadota</taxon>
        <taxon>Alphaproteobacteria</taxon>
        <taxon>Sphingomonadales</taxon>
        <taxon>Sphingomonadaceae</taxon>
        <taxon>Sphingobium</taxon>
    </lineage>
</organism>
<proteinExistence type="inferred from homology"/>
<keyword evidence="8 12" id="KW-0798">TonB box</keyword>
<evidence type="ECO:0000256" key="12">
    <source>
        <dbReference type="RuleBase" id="RU003357"/>
    </source>
</evidence>
<name>A0A401J6U0_SPHXE</name>
<evidence type="ECO:0000256" key="11">
    <source>
        <dbReference type="PROSITE-ProRule" id="PRU01360"/>
    </source>
</evidence>
<evidence type="ECO:0000256" key="9">
    <source>
        <dbReference type="ARBA" id="ARBA00023136"/>
    </source>
</evidence>
<feature type="chain" id="PRO_5019538581" description="Secretin/TonB short N-terminal domain-containing protein" evidence="13">
    <location>
        <begin position="21"/>
        <end position="775"/>
    </location>
</feature>
<keyword evidence="7" id="KW-0406">Ion transport</keyword>
<evidence type="ECO:0000256" key="6">
    <source>
        <dbReference type="ARBA" id="ARBA00023004"/>
    </source>
</evidence>
<feature type="signal peptide" evidence="13">
    <location>
        <begin position="1"/>
        <end position="20"/>
    </location>
</feature>
<dbReference type="PANTHER" id="PTHR32552:SF81">
    <property type="entry name" value="TONB-DEPENDENT OUTER MEMBRANE RECEPTOR"/>
    <property type="match status" value="1"/>
</dbReference>
<evidence type="ECO:0000256" key="8">
    <source>
        <dbReference type="ARBA" id="ARBA00023077"/>
    </source>
</evidence>
<keyword evidence="6" id="KW-0408">Iron</keyword>
<evidence type="ECO:0000256" key="13">
    <source>
        <dbReference type="SAM" id="SignalP"/>
    </source>
</evidence>
<evidence type="ECO:0000313" key="16">
    <source>
        <dbReference type="EMBL" id="GBH32355.1"/>
    </source>
</evidence>
<dbReference type="InterPro" id="IPR012910">
    <property type="entry name" value="Plug_dom"/>
</dbReference>
<evidence type="ECO:0000313" key="17">
    <source>
        <dbReference type="Proteomes" id="UP000290975"/>
    </source>
</evidence>
<sequence length="775" mass="83339">MLCALALCAEPVLLTSAALAREQARSVDIPAGPLGSAIDRFSAATGISVGLPGDMPHVMTRRVAGNIPPDMILRKLLAGTDLRAVRISATLYRIERAPKVPMLRPAPSPLPTPVATPPGDIIVTAQKRPQILRDVPLSVSVLSFAPLARSHTPSTRDISLDLEGLAMTNLGPGRNRQFIRGVADSPFNGLSQSTVAVQVDEARVTFNAPDPDLRLIDVDRVELLKGPQGPLYGSGALGGIYHIVTRKPEFEGISGSVRLSGEAVQHGQPGTGAEGVLNLPLVDDRLAVRAAGYRFVNGGWIRNSGAKRGTNSAETVGLRLGIRWRPAERWTVDAGFALQDLNSRDSQYVTASDDTLGRDNAFAEPTDNDFKLLHGTIKGVIGALEVTSATSYVDHGFDYILDASNAATAFGLTGPVRFEDQRQYSVFNQELRLASSGRDHWLVGLSYLQATTRGGAQVVNAGDERQTVETYDRRVIEYAAFGEATVRIVDRLGVTLGARLFHSIAQDGTGDEPTITPMRISKTVLSPSVALSLDLGGRGLLYLRYARAMRPGGLTPADMAASRQFDADELSSLDLGMRRSSHDGRLSLSASLYFTHWDEIQSDYLLANGLVSTRNAGRGVIVGGEITTEWTIGQGFTLSAGGSAQSARLTRATDGVELDDRRLPIAPTLSGRMALAKSFILSDNWRGQAAIQANYIGKARLSFDDDLDRNMGNYTVASAHAELSCEAWTLGVRVDNLLDVRGDSFAFGNPFSIRAAPQYTPLRPRTLMLSVARSW</sequence>
<evidence type="ECO:0000259" key="15">
    <source>
        <dbReference type="Pfam" id="PF07715"/>
    </source>
</evidence>
<dbReference type="Pfam" id="PF07715">
    <property type="entry name" value="Plug"/>
    <property type="match status" value="1"/>
</dbReference>
<keyword evidence="4" id="KW-0410">Iron transport</keyword>
<keyword evidence="2 11" id="KW-0813">Transport</keyword>
<dbReference type="Gene3D" id="3.55.50.30">
    <property type="match status" value="1"/>
</dbReference>
<dbReference type="GO" id="GO:0009279">
    <property type="term" value="C:cell outer membrane"/>
    <property type="evidence" value="ECO:0007669"/>
    <property type="project" value="UniProtKB-SubCell"/>
</dbReference>
<dbReference type="Proteomes" id="UP000290975">
    <property type="component" value="Unassembled WGS sequence"/>
</dbReference>
<dbReference type="SUPFAM" id="SSF56935">
    <property type="entry name" value="Porins"/>
    <property type="match status" value="1"/>
</dbReference>
<evidence type="ECO:0000256" key="3">
    <source>
        <dbReference type="ARBA" id="ARBA00022452"/>
    </source>
</evidence>
<dbReference type="EMBL" id="BBQY01000037">
    <property type="protein sequence ID" value="GBH32355.1"/>
    <property type="molecule type" value="Genomic_DNA"/>
</dbReference>
<accession>A0A401J6U0</accession>
<evidence type="ECO:0000256" key="4">
    <source>
        <dbReference type="ARBA" id="ARBA00022496"/>
    </source>
</evidence>
<dbReference type="InterPro" id="IPR000531">
    <property type="entry name" value="Beta-barrel_TonB"/>
</dbReference>
<dbReference type="Gene3D" id="2.40.170.20">
    <property type="entry name" value="TonB-dependent receptor, beta-barrel domain"/>
    <property type="match status" value="1"/>
</dbReference>
<evidence type="ECO:0008006" key="18">
    <source>
        <dbReference type="Google" id="ProtNLM"/>
    </source>
</evidence>
<dbReference type="InterPro" id="IPR039426">
    <property type="entry name" value="TonB-dep_rcpt-like"/>
</dbReference>
<gene>
    <name evidence="16" type="ORF">MBESOW_P3584</name>
</gene>
<dbReference type="InterPro" id="IPR036942">
    <property type="entry name" value="Beta-barrel_TonB_sf"/>
</dbReference>
<keyword evidence="13" id="KW-0732">Signal</keyword>
<keyword evidence="5 11" id="KW-0812">Transmembrane</keyword>
<dbReference type="PANTHER" id="PTHR32552">
    <property type="entry name" value="FERRICHROME IRON RECEPTOR-RELATED"/>
    <property type="match status" value="1"/>
</dbReference>
<dbReference type="PROSITE" id="PS52016">
    <property type="entry name" value="TONB_DEPENDENT_REC_3"/>
    <property type="match status" value="1"/>
</dbReference>
<evidence type="ECO:0000256" key="10">
    <source>
        <dbReference type="ARBA" id="ARBA00023237"/>
    </source>
</evidence>
<comment type="subcellular location">
    <subcellularLocation>
        <location evidence="1 11">Cell outer membrane</location>
        <topology evidence="1 11">Multi-pass membrane protein</topology>
    </subcellularLocation>
</comment>
<dbReference type="GO" id="GO:0006826">
    <property type="term" value="P:iron ion transport"/>
    <property type="evidence" value="ECO:0007669"/>
    <property type="project" value="UniProtKB-KW"/>
</dbReference>